<dbReference type="CDD" id="cd08288">
    <property type="entry name" value="MDR_yhdh"/>
    <property type="match status" value="1"/>
</dbReference>
<dbReference type="SUPFAM" id="SSF51735">
    <property type="entry name" value="NAD(P)-binding Rossmann-fold domains"/>
    <property type="match status" value="1"/>
</dbReference>
<feature type="domain" description="Enoyl reductase (ER)" evidence="3">
    <location>
        <begin position="13"/>
        <end position="319"/>
    </location>
</feature>
<dbReference type="NCBIfam" id="TIGR02823">
    <property type="entry name" value="oxido_YhdH"/>
    <property type="match status" value="1"/>
</dbReference>
<protein>
    <submittedName>
        <fullName evidence="4">Zinc-binding dehydrogenase</fullName>
    </submittedName>
</protein>
<dbReference type="Proteomes" id="UP000002931">
    <property type="component" value="Unassembled WGS sequence"/>
</dbReference>
<dbReference type="Gene3D" id="3.90.180.10">
    <property type="entry name" value="Medium-chain alcohol dehydrogenases, catalytic domain"/>
    <property type="match status" value="1"/>
</dbReference>
<keyword evidence="2" id="KW-0560">Oxidoreductase</keyword>
<evidence type="ECO:0000313" key="4">
    <source>
        <dbReference type="EMBL" id="EAQ10993.1"/>
    </source>
</evidence>
<dbReference type="eggNOG" id="COG0604">
    <property type="taxonomic scope" value="Bacteria"/>
</dbReference>
<evidence type="ECO:0000256" key="1">
    <source>
        <dbReference type="ARBA" id="ARBA00022857"/>
    </source>
</evidence>
<dbReference type="InterPro" id="IPR011032">
    <property type="entry name" value="GroES-like_sf"/>
</dbReference>
<dbReference type="InterPro" id="IPR020843">
    <property type="entry name" value="ER"/>
</dbReference>
<dbReference type="RefSeq" id="WP_008334163.1">
    <property type="nucleotide sequence ID" value="NZ_CH902578.1"/>
</dbReference>
<dbReference type="PANTHER" id="PTHR48106:SF18">
    <property type="entry name" value="QUINONE OXIDOREDUCTASE PIG3"/>
    <property type="match status" value="1"/>
</dbReference>
<dbReference type="SMART" id="SM00829">
    <property type="entry name" value="PKS_ER"/>
    <property type="match status" value="1"/>
</dbReference>
<dbReference type="SUPFAM" id="SSF50129">
    <property type="entry name" value="GroES-like"/>
    <property type="match status" value="1"/>
</dbReference>
<dbReference type="Gene3D" id="3.40.50.720">
    <property type="entry name" value="NAD(P)-binding Rossmann-like Domain"/>
    <property type="match status" value="1"/>
</dbReference>
<dbReference type="InterPro" id="IPR013154">
    <property type="entry name" value="ADH-like_N"/>
</dbReference>
<proteinExistence type="predicted"/>
<keyword evidence="1" id="KW-0521">NADP</keyword>
<dbReference type="HOGENOM" id="CLU_026673_26_3_5"/>
<dbReference type="AlphaFoldDB" id="A3VL74"/>
<comment type="caution">
    <text evidence="4">The sequence shown here is derived from an EMBL/GenBank/DDBJ whole genome shotgun (WGS) entry which is preliminary data.</text>
</comment>
<dbReference type="Pfam" id="PF08240">
    <property type="entry name" value="ADH_N"/>
    <property type="match status" value="1"/>
</dbReference>
<dbReference type="EMBL" id="AAMT01000021">
    <property type="protein sequence ID" value="EAQ10993.1"/>
    <property type="molecule type" value="Genomic_DNA"/>
</dbReference>
<dbReference type="Pfam" id="PF00107">
    <property type="entry name" value="ADH_zinc_N"/>
    <property type="match status" value="1"/>
</dbReference>
<dbReference type="STRING" id="314271.RB2654_18026"/>
<dbReference type="InterPro" id="IPR036291">
    <property type="entry name" value="NAD(P)-bd_dom_sf"/>
</dbReference>
<dbReference type="GO" id="GO:0016651">
    <property type="term" value="F:oxidoreductase activity, acting on NAD(P)H"/>
    <property type="evidence" value="ECO:0007669"/>
    <property type="project" value="TreeGrafter"/>
</dbReference>
<organism evidence="4 5">
    <name type="scientific">Maritimibacter alkaliphilus HTCC2654</name>
    <dbReference type="NCBI Taxonomy" id="314271"/>
    <lineage>
        <taxon>Bacteria</taxon>
        <taxon>Pseudomonadati</taxon>
        <taxon>Pseudomonadota</taxon>
        <taxon>Alphaproteobacteria</taxon>
        <taxon>Rhodobacterales</taxon>
        <taxon>Roseobacteraceae</taxon>
        <taxon>Maritimibacter</taxon>
    </lineage>
</organism>
<evidence type="ECO:0000259" key="3">
    <source>
        <dbReference type="SMART" id="SM00829"/>
    </source>
</evidence>
<keyword evidence="5" id="KW-1185">Reference proteome</keyword>
<evidence type="ECO:0000313" key="5">
    <source>
        <dbReference type="Proteomes" id="UP000002931"/>
    </source>
</evidence>
<evidence type="ECO:0000256" key="2">
    <source>
        <dbReference type="ARBA" id="ARBA00023002"/>
    </source>
</evidence>
<dbReference type="InterPro" id="IPR014188">
    <property type="entry name" value="Acrylyl-CoA_reductase_AcuI"/>
</dbReference>
<dbReference type="GO" id="GO:0070402">
    <property type="term" value="F:NADPH binding"/>
    <property type="evidence" value="ECO:0007669"/>
    <property type="project" value="TreeGrafter"/>
</dbReference>
<accession>A3VL74</accession>
<dbReference type="OrthoDB" id="9782155at2"/>
<reference evidence="4 5" key="1">
    <citation type="journal article" date="2010" name="J. Bacteriol.">
        <title>Genome sequences of Pelagibaca bermudensis HTCC2601T and Maritimibacter alkaliphilus HTCC2654T, the type strains of two marine Roseobacter genera.</title>
        <authorList>
            <person name="Thrash J.C."/>
            <person name="Cho J.C."/>
            <person name="Ferriera S."/>
            <person name="Johnson J."/>
            <person name="Vergin K.L."/>
            <person name="Giovannoni S.J."/>
        </authorList>
    </citation>
    <scope>NUCLEOTIDE SEQUENCE [LARGE SCALE GENOMIC DNA]</scope>
    <source>
        <strain evidence="4 5">HTCC2654</strain>
    </source>
</reference>
<name>A3VL74_9RHOB</name>
<gene>
    <name evidence="4" type="ORF">RB2654_18026</name>
</gene>
<dbReference type="PANTHER" id="PTHR48106">
    <property type="entry name" value="QUINONE OXIDOREDUCTASE PIG3-RELATED"/>
    <property type="match status" value="1"/>
</dbReference>
<sequence>MRAWVQNDKETRGGWAEIDEVVPGDGEALIRVTHSAINYKDGLALTGTSPIFRSFPMVPGIDVAGVVEHDPSGRMAPGTDVVITGHGMGETRWGGYAEKLAVPADWLIAIPSSMSNEHAAAIGTAGLTAALCLDALEDHGVRPDGGPMVITGASGGVGGYAVALAATAGFDVKAVSGRSSEKDYLMGLGASEVVDRAPFEEKPRPLGKEQWASAIDVAGGEILANVISGMQYGGAVAACGLAQSMNLPTSVAPFILRAVALLGVDSVYAPPEKRARAWGRFTPEVVKRFDPMLVREKFDAVDGLAQDLLDQKIRGRVVLSW</sequence>
<dbReference type="InterPro" id="IPR013149">
    <property type="entry name" value="ADH-like_C"/>
</dbReference>